<comment type="caution">
    <text evidence="5">The sequence shown here is derived from an EMBL/GenBank/DDBJ whole genome shotgun (WGS) entry which is preliminary data.</text>
</comment>
<evidence type="ECO:0000259" key="4">
    <source>
        <dbReference type="Pfam" id="PF08241"/>
    </source>
</evidence>
<dbReference type="GO" id="GO:0032259">
    <property type="term" value="P:methylation"/>
    <property type="evidence" value="ECO:0007669"/>
    <property type="project" value="UniProtKB-KW"/>
</dbReference>
<dbReference type="Gene3D" id="3.40.50.150">
    <property type="entry name" value="Vaccinia Virus protein VP39"/>
    <property type="match status" value="1"/>
</dbReference>
<gene>
    <name evidence="5" type="ORF">CLV63_118145</name>
</gene>
<keyword evidence="3 5" id="KW-0808">Transferase</keyword>
<name>A0A2P8D587_9ACTN</name>
<evidence type="ECO:0000313" key="6">
    <source>
        <dbReference type="Proteomes" id="UP000240542"/>
    </source>
</evidence>
<dbReference type="PANTHER" id="PTHR44942">
    <property type="entry name" value="METHYLTRANSF_11 DOMAIN-CONTAINING PROTEIN"/>
    <property type="match status" value="1"/>
</dbReference>
<proteinExistence type="inferred from homology"/>
<dbReference type="SUPFAM" id="SSF53335">
    <property type="entry name" value="S-adenosyl-L-methionine-dependent methyltransferases"/>
    <property type="match status" value="1"/>
</dbReference>
<dbReference type="Pfam" id="PF08241">
    <property type="entry name" value="Methyltransf_11"/>
    <property type="match status" value="1"/>
</dbReference>
<organism evidence="5 6">
    <name type="scientific">Murinocardiopsis flavida</name>
    <dbReference type="NCBI Taxonomy" id="645275"/>
    <lineage>
        <taxon>Bacteria</taxon>
        <taxon>Bacillati</taxon>
        <taxon>Actinomycetota</taxon>
        <taxon>Actinomycetes</taxon>
        <taxon>Streptosporangiales</taxon>
        <taxon>Nocardiopsidaceae</taxon>
        <taxon>Murinocardiopsis</taxon>
    </lineage>
</organism>
<evidence type="ECO:0000256" key="2">
    <source>
        <dbReference type="ARBA" id="ARBA00022603"/>
    </source>
</evidence>
<dbReference type="CDD" id="cd02440">
    <property type="entry name" value="AdoMet_MTases"/>
    <property type="match status" value="1"/>
</dbReference>
<protein>
    <submittedName>
        <fullName evidence="5">Methyltransferase family protein</fullName>
    </submittedName>
</protein>
<reference evidence="5 6" key="1">
    <citation type="submission" date="2018-03" db="EMBL/GenBank/DDBJ databases">
        <title>Genomic Encyclopedia of Archaeal and Bacterial Type Strains, Phase II (KMG-II): from individual species to whole genera.</title>
        <authorList>
            <person name="Goeker M."/>
        </authorList>
    </citation>
    <scope>NUCLEOTIDE SEQUENCE [LARGE SCALE GENOMIC DNA]</scope>
    <source>
        <strain evidence="5 6">DSM 45312</strain>
    </source>
</reference>
<evidence type="ECO:0000256" key="1">
    <source>
        <dbReference type="ARBA" id="ARBA00008361"/>
    </source>
</evidence>
<dbReference type="PANTHER" id="PTHR44942:SF4">
    <property type="entry name" value="METHYLTRANSFERASE TYPE 11 DOMAIN-CONTAINING PROTEIN"/>
    <property type="match status" value="1"/>
</dbReference>
<dbReference type="InterPro" id="IPR013216">
    <property type="entry name" value="Methyltransf_11"/>
</dbReference>
<keyword evidence="2 5" id="KW-0489">Methyltransferase</keyword>
<accession>A0A2P8D587</accession>
<dbReference type="GO" id="GO:0008757">
    <property type="term" value="F:S-adenosylmethionine-dependent methyltransferase activity"/>
    <property type="evidence" value="ECO:0007669"/>
    <property type="project" value="InterPro"/>
</dbReference>
<evidence type="ECO:0000256" key="3">
    <source>
        <dbReference type="ARBA" id="ARBA00022679"/>
    </source>
</evidence>
<sequence length="269" mass="28333">MAIEGEPGSAAGYQGPRSRSFGSIAAEYAAHRPDYPAAAVAWALEPLADRSHPDVLDLAAGTGKLTAGLLTAAPRTGRVFGGEPDPAMRAEFARRLPGTPVVGCTAERIPVRSGALDAVVVGQAFHWFDPDRALGEIARVLRPGGVLAVFGNDGDFAVDWVAEHERITHPDAAADSTDDPLPLAAHPLFGPPADRAFAHRQRTTAAGLTATVATHSRTLLLPDAERASLLARTEAHLHGVHGPAVFDFPLVTRVRRMRRQPVSDPAAGN</sequence>
<dbReference type="InterPro" id="IPR051052">
    <property type="entry name" value="Diverse_substrate_MTase"/>
</dbReference>
<evidence type="ECO:0000313" key="5">
    <source>
        <dbReference type="EMBL" id="PSK92384.1"/>
    </source>
</evidence>
<dbReference type="AlphaFoldDB" id="A0A2P8D587"/>
<dbReference type="RefSeq" id="WP_106585380.1">
    <property type="nucleotide sequence ID" value="NZ_PYGA01000018.1"/>
</dbReference>
<comment type="similarity">
    <text evidence="1">Belongs to the methyltransferase superfamily.</text>
</comment>
<dbReference type="InterPro" id="IPR029063">
    <property type="entry name" value="SAM-dependent_MTases_sf"/>
</dbReference>
<dbReference type="EMBL" id="PYGA01000018">
    <property type="protein sequence ID" value="PSK92384.1"/>
    <property type="molecule type" value="Genomic_DNA"/>
</dbReference>
<dbReference type="OrthoDB" id="9797252at2"/>
<dbReference type="Proteomes" id="UP000240542">
    <property type="component" value="Unassembled WGS sequence"/>
</dbReference>
<keyword evidence="6" id="KW-1185">Reference proteome</keyword>
<feature type="domain" description="Methyltransferase type 11" evidence="4">
    <location>
        <begin position="56"/>
        <end position="148"/>
    </location>
</feature>